<feature type="compositionally biased region" description="Polar residues" evidence="1">
    <location>
        <begin position="500"/>
        <end position="515"/>
    </location>
</feature>
<dbReference type="Proteomes" id="UP001213681">
    <property type="component" value="Unassembled WGS sequence"/>
</dbReference>
<feature type="compositionally biased region" description="Acidic residues" evidence="1">
    <location>
        <begin position="334"/>
        <end position="343"/>
    </location>
</feature>
<gene>
    <name evidence="2" type="ORF">N7458_008102</name>
</gene>
<dbReference type="GeneID" id="81601727"/>
<feature type="region of interest" description="Disordered" evidence="1">
    <location>
        <begin position="387"/>
        <end position="605"/>
    </location>
</feature>
<feature type="region of interest" description="Disordered" evidence="1">
    <location>
        <begin position="355"/>
        <end position="374"/>
    </location>
</feature>
<dbReference type="RefSeq" id="XP_056764310.1">
    <property type="nucleotide sequence ID" value="XM_056911484.1"/>
</dbReference>
<feature type="compositionally biased region" description="Polar residues" evidence="1">
    <location>
        <begin position="539"/>
        <end position="550"/>
    </location>
</feature>
<reference evidence="2" key="2">
    <citation type="journal article" date="2023" name="IMA Fungus">
        <title>Comparative genomic study of the Penicillium genus elucidates a diverse pangenome and 15 lateral gene transfer events.</title>
        <authorList>
            <person name="Petersen C."/>
            <person name="Sorensen T."/>
            <person name="Nielsen M.R."/>
            <person name="Sondergaard T.E."/>
            <person name="Sorensen J.L."/>
            <person name="Fitzpatrick D.A."/>
            <person name="Frisvad J.C."/>
            <person name="Nielsen K.L."/>
        </authorList>
    </citation>
    <scope>NUCLEOTIDE SEQUENCE</scope>
    <source>
        <strain evidence="2">IBT 16125</strain>
    </source>
</reference>
<evidence type="ECO:0000313" key="3">
    <source>
        <dbReference type="Proteomes" id="UP001213681"/>
    </source>
</evidence>
<evidence type="ECO:0000313" key="2">
    <source>
        <dbReference type="EMBL" id="KAJ5444230.1"/>
    </source>
</evidence>
<protein>
    <recommendedName>
        <fullName evidence="4">Fungal N-terminal domain-containing protein</fullName>
    </recommendedName>
</protein>
<feature type="compositionally biased region" description="Pro residues" evidence="1">
    <location>
        <begin position="477"/>
        <end position="491"/>
    </location>
</feature>
<proteinExistence type="predicted"/>
<feature type="compositionally biased region" description="Basic and acidic residues" evidence="1">
    <location>
        <begin position="359"/>
        <end position="374"/>
    </location>
</feature>
<feature type="compositionally biased region" description="Low complexity" evidence="1">
    <location>
        <begin position="557"/>
        <end position="584"/>
    </location>
</feature>
<evidence type="ECO:0008006" key="4">
    <source>
        <dbReference type="Google" id="ProtNLM"/>
    </source>
</evidence>
<sequence length="630" mass="69396">MAQGMDPVSALHTLLKKTVLTGGTLSSIAAETSIIRVAGAGFRLSLLLNAAACQLAQSRIEIHSIAKGISLFALTLKHLGQALERTELGRTTEASEKAWEIASQGQMVFVEIEHMLDKLQGTDAHEDLNRIPVQERLKWCFRKQHVTYLLAQLESLKLSLIVMTRILQLGELLKPGKESASSTTPGLMAEDIIAQEKAETQNMIIVRYWSLKRLDRLWDLVAQEAVDAANDPTNQKIISNHSSNTASAMRPLLTAAKGSDLSKLPLVTFGDSDLGLANLERSPKDMVHLSEGAMNRLLLVWVPALDSSLLSTVRKPSPDTAKPSQPRAYVSSGSEDENSDDLDWDGHSSHGYYLEGTTDDWRKPHSQEARKHAAELRQRYSGYQAHLESDPEADESHQRRRARSKNPQITDSSDECEQRATSRQPPKKVTINDNRSSSSRYPPSPVSDRGPPTYPTGIFQPPPPPTQSIPRSQGPPQSKPVPIHIPGPPQQPYRYHPAQDFTNSAPRSIPNSQPNIPAGSMPIPSPRATPPGQFDAPWSRQQNYNNSNLLQPRRHPSAYPLSSSSPESSFSLRPSPPRSAQRSPTRSHRRSSREEAKERHKALTRSATRGLAGIGAIAGFMDALEAFTLL</sequence>
<accession>A0AAD6C451</accession>
<dbReference type="EMBL" id="JAPVEA010000007">
    <property type="protein sequence ID" value="KAJ5444230.1"/>
    <property type="molecule type" value="Genomic_DNA"/>
</dbReference>
<name>A0AAD6C451_9EURO</name>
<keyword evidence="3" id="KW-1185">Reference proteome</keyword>
<feature type="region of interest" description="Disordered" evidence="1">
    <location>
        <begin position="312"/>
        <end position="347"/>
    </location>
</feature>
<comment type="caution">
    <text evidence="2">The sequence shown here is derived from an EMBL/GenBank/DDBJ whole genome shotgun (WGS) entry which is preliminary data.</text>
</comment>
<reference evidence="2" key="1">
    <citation type="submission" date="2022-12" db="EMBL/GenBank/DDBJ databases">
        <authorList>
            <person name="Petersen C."/>
        </authorList>
    </citation>
    <scope>NUCLEOTIDE SEQUENCE</scope>
    <source>
        <strain evidence="2">IBT 16125</strain>
    </source>
</reference>
<feature type="compositionally biased region" description="Low complexity" evidence="1">
    <location>
        <begin position="435"/>
        <end position="459"/>
    </location>
</feature>
<dbReference type="AlphaFoldDB" id="A0AAD6C451"/>
<organism evidence="2 3">
    <name type="scientific">Penicillium daleae</name>
    <dbReference type="NCBI Taxonomy" id="63821"/>
    <lineage>
        <taxon>Eukaryota</taxon>
        <taxon>Fungi</taxon>
        <taxon>Dikarya</taxon>
        <taxon>Ascomycota</taxon>
        <taxon>Pezizomycotina</taxon>
        <taxon>Eurotiomycetes</taxon>
        <taxon>Eurotiomycetidae</taxon>
        <taxon>Eurotiales</taxon>
        <taxon>Aspergillaceae</taxon>
        <taxon>Penicillium</taxon>
    </lineage>
</organism>
<evidence type="ECO:0000256" key="1">
    <source>
        <dbReference type="SAM" id="MobiDB-lite"/>
    </source>
</evidence>